<accession>A0A4R6DST6</accession>
<dbReference type="AlphaFoldDB" id="A0A4R6DST6"/>
<dbReference type="SMART" id="SM00903">
    <property type="entry name" value="Flavin_Reduct"/>
    <property type="match status" value="1"/>
</dbReference>
<sequence length="210" mass="22582">MQISLDRLTEKQRYGLLTSLVVPRPIAWVTTVSPEGTVNAAPFSFFNLMGHDPAVVALGILAHPEKPLKDTARNIERSGEFVVNLVDEHLAAAMNATAVDLAYGSSELALVGLETAPGLAVEVPRITACSASLECRLLQSIPVSEHQRVMLGQVVALHVDDALVQDAERGHVHIALHAPIARMGGAGIYARSSDRFELERPDAATQPLER</sequence>
<name>A0A4R6DST6_9RHOO</name>
<dbReference type="OrthoDB" id="5946411at2"/>
<keyword evidence="2" id="KW-0285">Flavoprotein</keyword>
<dbReference type="Pfam" id="PF01613">
    <property type="entry name" value="Flavin_Reduct"/>
    <property type="match status" value="1"/>
</dbReference>
<comment type="cofactor">
    <cofactor evidence="1">
        <name>FMN</name>
        <dbReference type="ChEBI" id="CHEBI:58210"/>
    </cofactor>
</comment>
<dbReference type="GO" id="GO:0016646">
    <property type="term" value="F:oxidoreductase activity, acting on the CH-NH group of donors, NAD or NADP as acceptor"/>
    <property type="evidence" value="ECO:0007669"/>
    <property type="project" value="UniProtKB-ARBA"/>
</dbReference>
<organism evidence="6 7">
    <name type="scientific">Azoarcus indigens</name>
    <dbReference type="NCBI Taxonomy" id="29545"/>
    <lineage>
        <taxon>Bacteria</taxon>
        <taxon>Pseudomonadati</taxon>
        <taxon>Pseudomonadota</taxon>
        <taxon>Betaproteobacteria</taxon>
        <taxon>Rhodocyclales</taxon>
        <taxon>Zoogloeaceae</taxon>
        <taxon>Azoarcus</taxon>
    </lineage>
</organism>
<dbReference type="SUPFAM" id="SSF50475">
    <property type="entry name" value="FMN-binding split barrel"/>
    <property type="match status" value="1"/>
</dbReference>
<comment type="caution">
    <text evidence="6">The sequence shown here is derived from an EMBL/GenBank/DDBJ whole genome shotgun (WGS) entry which is preliminary data.</text>
</comment>
<comment type="similarity">
    <text evidence="4">Belongs to the flavoredoxin family.</text>
</comment>
<reference evidence="6 7" key="1">
    <citation type="submission" date="2019-03" db="EMBL/GenBank/DDBJ databases">
        <title>Genomic Encyclopedia of Type Strains, Phase IV (KMG-IV): sequencing the most valuable type-strain genomes for metagenomic binning, comparative biology and taxonomic classification.</title>
        <authorList>
            <person name="Goeker M."/>
        </authorList>
    </citation>
    <scope>NUCLEOTIDE SEQUENCE [LARGE SCALE GENOMIC DNA]</scope>
    <source>
        <strain evidence="6 7">DSM 12121</strain>
    </source>
</reference>
<evidence type="ECO:0000313" key="7">
    <source>
        <dbReference type="Proteomes" id="UP000295129"/>
    </source>
</evidence>
<dbReference type="GO" id="GO:0010181">
    <property type="term" value="F:FMN binding"/>
    <property type="evidence" value="ECO:0007669"/>
    <property type="project" value="InterPro"/>
</dbReference>
<protein>
    <submittedName>
        <fullName evidence="6">Flavin reductase (DIM6/NTAB) family NADH-FMN oxidoreductase RutF</fullName>
    </submittedName>
</protein>
<gene>
    <name evidence="6" type="ORF">C7389_11690</name>
</gene>
<feature type="domain" description="Flavin reductase like" evidence="5">
    <location>
        <begin position="19"/>
        <end position="173"/>
    </location>
</feature>
<evidence type="ECO:0000313" key="6">
    <source>
        <dbReference type="EMBL" id="TDN48185.1"/>
    </source>
</evidence>
<dbReference type="InterPro" id="IPR012349">
    <property type="entry name" value="Split_barrel_FMN-bd"/>
</dbReference>
<evidence type="ECO:0000256" key="1">
    <source>
        <dbReference type="ARBA" id="ARBA00001917"/>
    </source>
</evidence>
<dbReference type="PANTHER" id="PTHR33798:SF5">
    <property type="entry name" value="FLAVIN REDUCTASE LIKE DOMAIN-CONTAINING PROTEIN"/>
    <property type="match status" value="1"/>
</dbReference>
<evidence type="ECO:0000256" key="3">
    <source>
        <dbReference type="ARBA" id="ARBA00022643"/>
    </source>
</evidence>
<dbReference type="RefSeq" id="WP_133593759.1">
    <property type="nucleotide sequence ID" value="NZ_SNVV01000016.1"/>
</dbReference>
<proteinExistence type="inferred from homology"/>
<dbReference type="PANTHER" id="PTHR33798">
    <property type="entry name" value="FLAVOPROTEIN OXYGENASE"/>
    <property type="match status" value="1"/>
</dbReference>
<dbReference type="EMBL" id="SNVV01000016">
    <property type="protein sequence ID" value="TDN48185.1"/>
    <property type="molecule type" value="Genomic_DNA"/>
</dbReference>
<dbReference type="Gene3D" id="2.30.110.10">
    <property type="entry name" value="Electron Transport, Fmn-binding Protein, Chain A"/>
    <property type="match status" value="1"/>
</dbReference>
<keyword evidence="3" id="KW-0288">FMN</keyword>
<evidence type="ECO:0000259" key="5">
    <source>
        <dbReference type="SMART" id="SM00903"/>
    </source>
</evidence>
<evidence type="ECO:0000256" key="2">
    <source>
        <dbReference type="ARBA" id="ARBA00022630"/>
    </source>
</evidence>
<evidence type="ECO:0000256" key="4">
    <source>
        <dbReference type="ARBA" id="ARBA00038054"/>
    </source>
</evidence>
<keyword evidence="7" id="KW-1185">Reference proteome</keyword>
<dbReference type="InterPro" id="IPR002563">
    <property type="entry name" value="Flavin_Rdtase-like_dom"/>
</dbReference>
<dbReference type="Proteomes" id="UP000295129">
    <property type="component" value="Unassembled WGS sequence"/>
</dbReference>